<name>A0AC58SBT8_TOBAC</name>
<dbReference type="Proteomes" id="UP000790787">
    <property type="component" value="Chromosome 12"/>
</dbReference>
<dbReference type="RefSeq" id="XP_075082374.1">
    <property type="nucleotide sequence ID" value="XM_075226273.1"/>
</dbReference>
<accession>A0AC58SBT8</accession>
<protein>
    <submittedName>
        <fullName evidence="2">Vesicular-fusion protein sec18-like isoform X1</fullName>
    </submittedName>
</protein>
<proteinExistence type="predicted"/>
<reference evidence="2" key="2">
    <citation type="submission" date="2025-08" db="UniProtKB">
        <authorList>
            <consortium name="RefSeq"/>
        </authorList>
    </citation>
    <scope>IDENTIFICATION</scope>
    <source>
        <tissue evidence="2">Leaf</tissue>
    </source>
</reference>
<gene>
    <name evidence="2" type="primary">LOC107795805</name>
</gene>
<evidence type="ECO:0000313" key="2">
    <source>
        <dbReference type="RefSeq" id="XP_075082374.1"/>
    </source>
</evidence>
<reference evidence="1" key="1">
    <citation type="journal article" date="2014" name="Nat. Commun.">
        <title>The tobacco genome sequence and its comparison with those of tomato and potato.</title>
        <authorList>
            <person name="Sierro N."/>
            <person name="Battey J.N."/>
            <person name="Ouadi S."/>
            <person name="Bakaher N."/>
            <person name="Bovet L."/>
            <person name="Willig A."/>
            <person name="Goepfert S."/>
            <person name="Peitsch M.C."/>
            <person name="Ivanov N.V."/>
        </authorList>
    </citation>
    <scope>NUCLEOTIDE SEQUENCE [LARGE SCALE GENOMIC DNA]</scope>
</reference>
<sequence>MAKNALRTRKVFDLVDNKNVQATVTVAYDTKETESWFLKLSVLGRPFIIAFKVCIKLKKAIEAKLARFRSQAATAEICSQKTTEQGATVESRTIRNWNCVQCCLRFIKHEDTDIEDTIDPTKISSFTEFRVPKRRKWWHILSKKHREACGQKEVTKEILRRNFTMEELEEEMASMGFGGPNNQFKDIILSLVLPRTLPRDLSRELRLQPMKGLIIYGPPGTGKTLVARCISEILNAKLKVVRGPEIISTFLGSGEKNLRDIFAPSIRDLEQMGEESPVHVIIFEEIDAFAAKRGANSVTDRIVSQLSTLVDGVREQTNLLVVGTTSRIELIDDGLLRPGRFELLLQLGLPDEDARLRILQVKAKRMQRRFFFDTDIDLSAIASATEGLSLVDVEGLLQTALESALFRGFQGRLFKAEDIQIKKVDIQMALNGFGRDLK</sequence>
<organism evidence="1 2">
    <name type="scientific">Nicotiana tabacum</name>
    <name type="common">Common tobacco</name>
    <dbReference type="NCBI Taxonomy" id="4097"/>
    <lineage>
        <taxon>Eukaryota</taxon>
        <taxon>Viridiplantae</taxon>
        <taxon>Streptophyta</taxon>
        <taxon>Embryophyta</taxon>
        <taxon>Tracheophyta</taxon>
        <taxon>Spermatophyta</taxon>
        <taxon>Magnoliopsida</taxon>
        <taxon>eudicotyledons</taxon>
        <taxon>Gunneridae</taxon>
        <taxon>Pentapetalae</taxon>
        <taxon>asterids</taxon>
        <taxon>lamiids</taxon>
        <taxon>Solanales</taxon>
        <taxon>Solanaceae</taxon>
        <taxon>Nicotianoideae</taxon>
        <taxon>Nicotianeae</taxon>
        <taxon>Nicotiana</taxon>
    </lineage>
</organism>
<keyword evidence="1" id="KW-1185">Reference proteome</keyword>
<evidence type="ECO:0000313" key="1">
    <source>
        <dbReference type="Proteomes" id="UP000790787"/>
    </source>
</evidence>